<evidence type="ECO:0000256" key="2">
    <source>
        <dbReference type="ARBA" id="ARBA00007365"/>
    </source>
</evidence>
<dbReference type="PANTHER" id="PTHR45625">
    <property type="entry name" value="PEPTIDYL-PROLYL CIS-TRANS ISOMERASE-RELATED"/>
    <property type="match status" value="1"/>
</dbReference>
<dbReference type="Proteomes" id="UP001217089">
    <property type="component" value="Unassembled WGS sequence"/>
</dbReference>
<keyword evidence="3 7" id="KW-0697">Rotamase</keyword>
<evidence type="ECO:0000256" key="6">
    <source>
        <dbReference type="ARBA" id="ARBA00046368"/>
    </source>
</evidence>
<dbReference type="Gene3D" id="2.40.100.10">
    <property type="entry name" value="Cyclophilin-like"/>
    <property type="match status" value="1"/>
</dbReference>
<dbReference type="PROSITE" id="PS50072">
    <property type="entry name" value="CSA_PPIASE_2"/>
    <property type="match status" value="1"/>
</dbReference>
<dbReference type="PRINTS" id="PR00153">
    <property type="entry name" value="CSAPPISMRASE"/>
</dbReference>
<sequence>MLITTVGDIDIELWSKEAPKACRNFVQLCMEGYYDGTIFHRVVKDFIVQGGDPTGSGHGGESIYGQPFKDEIHTRLRFVRRGLVAMANSGPNDNGSQFFFTMGPTQELQGKHTIFGKVFYMYFYIFGFS</sequence>
<keyword evidence="10" id="KW-1185">Reference proteome</keyword>
<name>A0ABQ9F0R4_TEGGR</name>
<comment type="similarity">
    <text evidence="2 7">Belongs to the cyclophilin-type PPIase family.</text>
</comment>
<evidence type="ECO:0000313" key="9">
    <source>
        <dbReference type="EMBL" id="KAJ8310968.1"/>
    </source>
</evidence>
<dbReference type="PIRSF" id="PIRSF001467">
    <property type="entry name" value="Peptidylpro_ismrse"/>
    <property type="match status" value="1"/>
</dbReference>
<evidence type="ECO:0000256" key="4">
    <source>
        <dbReference type="ARBA" id="ARBA00023235"/>
    </source>
</evidence>
<dbReference type="InterPro" id="IPR029000">
    <property type="entry name" value="Cyclophilin-like_dom_sf"/>
</dbReference>
<dbReference type="SUPFAM" id="SSF50891">
    <property type="entry name" value="Cyclophilin-like"/>
    <property type="match status" value="1"/>
</dbReference>
<keyword evidence="5" id="KW-0539">Nucleus</keyword>
<protein>
    <recommendedName>
        <fullName evidence="7">Peptidyl-prolyl cis-trans isomerase</fullName>
        <shortName evidence="7">PPIase</shortName>
        <ecNumber evidence="7">5.2.1.8</ecNumber>
    </recommendedName>
</protein>
<dbReference type="InterPro" id="IPR024936">
    <property type="entry name" value="Cyclophilin-type_PPIase"/>
</dbReference>
<organism evidence="9 10">
    <name type="scientific">Tegillarca granosa</name>
    <name type="common">Malaysian cockle</name>
    <name type="synonym">Anadara granosa</name>
    <dbReference type="NCBI Taxonomy" id="220873"/>
    <lineage>
        <taxon>Eukaryota</taxon>
        <taxon>Metazoa</taxon>
        <taxon>Spiralia</taxon>
        <taxon>Lophotrochozoa</taxon>
        <taxon>Mollusca</taxon>
        <taxon>Bivalvia</taxon>
        <taxon>Autobranchia</taxon>
        <taxon>Pteriomorphia</taxon>
        <taxon>Arcoida</taxon>
        <taxon>Arcoidea</taxon>
        <taxon>Arcidae</taxon>
        <taxon>Tegillarca</taxon>
    </lineage>
</organism>
<comment type="catalytic activity">
    <reaction evidence="7">
        <text>[protein]-peptidylproline (omega=180) = [protein]-peptidylproline (omega=0)</text>
        <dbReference type="Rhea" id="RHEA:16237"/>
        <dbReference type="Rhea" id="RHEA-COMP:10747"/>
        <dbReference type="Rhea" id="RHEA-COMP:10748"/>
        <dbReference type="ChEBI" id="CHEBI:83833"/>
        <dbReference type="ChEBI" id="CHEBI:83834"/>
        <dbReference type="EC" id="5.2.1.8"/>
    </reaction>
</comment>
<dbReference type="PROSITE" id="PS00170">
    <property type="entry name" value="CSA_PPIASE_1"/>
    <property type="match status" value="1"/>
</dbReference>
<comment type="subunit">
    <text evidence="6">Part of the activated spliceosome B/catalytic step 1 spliceosome, one of the forms of the spliceosome which has a well-formed active site but still cannot catalyze the branching reaction and is composed at least of 52 proteins, the U2, U5 and U6 snRNAs and the pre-mRNA. Recruited during early steps of activated spliceosome B maturation, it is probably one of the first proteins released from this complex as he matures to the spliceosome C complex. Component of the minor spliceosome, which splices U12-type introns.</text>
</comment>
<evidence type="ECO:0000256" key="5">
    <source>
        <dbReference type="ARBA" id="ARBA00023242"/>
    </source>
</evidence>
<gene>
    <name evidence="9" type="ORF">KUTeg_011482</name>
</gene>
<evidence type="ECO:0000256" key="3">
    <source>
        <dbReference type="ARBA" id="ARBA00023110"/>
    </source>
</evidence>
<proteinExistence type="inferred from homology"/>
<evidence type="ECO:0000313" key="10">
    <source>
        <dbReference type="Proteomes" id="UP001217089"/>
    </source>
</evidence>
<evidence type="ECO:0000256" key="7">
    <source>
        <dbReference type="RuleBase" id="RU363019"/>
    </source>
</evidence>
<reference evidence="9 10" key="1">
    <citation type="submission" date="2022-12" db="EMBL/GenBank/DDBJ databases">
        <title>Chromosome-level genome of Tegillarca granosa.</title>
        <authorList>
            <person name="Kim J."/>
        </authorList>
    </citation>
    <scope>NUCLEOTIDE SEQUENCE [LARGE SCALE GENOMIC DNA]</scope>
    <source>
        <strain evidence="9">Teg-2019</strain>
        <tissue evidence="9">Adductor muscle</tissue>
    </source>
</reference>
<comment type="caution">
    <text evidence="9">The sequence shown here is derived from an EMBL/GenBank/DDBJ whole genome shotgun (WGS) entry which is preliminary data.</text>
</comment>
<evidence type="ECO:0000259" key="8">
    <source>
        <dbReference type="PROSITE" id="PS50072"/>
    </source>
</evidence>
<comment type="subcellular location">
    <subcellularLocation>
        <location evidence="1">Nucleus</location>
    </subcellularLocation>
</comment>
<evidence type="ECO:0000256" key="1">
    <source>
        <dbReference type="ARBA" id="ARBA00004123"/>
    </source>
</evidence>
<dbReference type="InterPro" id="IPR002130">
    <property type="entry name" value="Cyclophilin-type_PPIase_dom"/>
</dbReference>
<feature type="domain" description="PPIase cyclophilin-type" evidence="8">
    <location>
        <begin position="1"/>
        <end position="129"/>
    </location>
</feature>
<accession>A0ABQ9F0R4</accession>
<dbReference type="InterPro" id="IPR044666">
    <property type="entry name" value="Cyclophilin_A-like"/>
</dbReference>
<dbReference type="Pfam" id="PF00160">
    <property type="entry name" value="Pro_isomerase"/>
    <property type="match status" value="1"/>
</dbReference>
<dbReference type="EC" id="5.2.1.8" evidence="7"/>
<keyword evidence="4 7" id="KW-0413">Isomerase</keyword>
<dbReference type="InterPro" id="IPR020892">
    <property type="entry name" value="Cyclophilin-type_PPIase_CS"/>
</dbReference>
<comment type="function">
    <text evidence="7">PPIases accelerate the folding of proteins. It catalyzes the cis-trans isomerization of proline imidic peptide bonds in oligopeptides.</text>
</comment>
<dbReference type="EMBL" id="JARBDR010000621">
    <property type="protein sequence ID" value="KAJ8310968.1"/>
    <property type="molecule type" value="Genomic_DNA"/>
</dbReference>
<dbReference type="PANTHER" id="PTHR45625:SF6">
    <property type="entry name" value="SPLICEOSOME-ASSOCIATED PROTEIN CWC27 HOMOLOG"/>
    <property type="match status" value="1"/>
</dbReference>